<name>A0AB73I2F7_AQUAC</name>
<dbReference type="RefSeq" id="WP_021702681.1">
    <property type="nucleotide sequence ID" value="NZ_AP025273.1"/>
</dbReference>
<feature type="domain" description="Acyl-CoA dehydrogenase/oxidase C-terminal" evidence="10">
    <location>
        <begin position="285"/>
        <end position="450"/>
    </location>
</feature>
<dbReference type="SUPFAM" id="SSF47203">
    <property type="entry name" value="Acyl-CoA dehydrogenase C-terminal domain-like"/>
    <property type="match status" value="1"/>
</dbReference>
<dbReference type="Proteomes" id="UP001158058">
    <property type="component" value="Unassembled WGS sequence"/>
</dbReference>
<keyword evidence="4 9" id="KW-0274">FAD</keyword>
<proteinExistence type="inferred from homology"/>
<evidence type="ECO:0000313" key="15">
    <source>
        <dbReference type="Proteomes" id="UP001158058"/>
    </source>
</evidence>
<dbReference type="GO" id="GO:0050660">
    <property type="term" value="F:flavin adenine dinucleotide binding"/>
    <property type="evidence" value="ECO:0007669"/>
    <property type="project" value="InterPro"/>
</dbReference>
<evidence type="ECO:0000256" key="1">
    <source>
        <dbReference type="ARBA" id="ARBA00001974"/>
    </source>
</evidence>
<dbReference type="SUPFAM" id="SSF56645">
    <property type="entry name" value="Acyl-CoA dehydrogenase NM domain-like"/>
    <property type="match status" value="1"/>
</dbReference>
<dbReference type="InterPro" id="IPR009100">
    <property type="entry name" value="AcylCoA_DH/oxidase_NM_dom_sf"/>
</dbReference>
<dbReference type="InterPro" id="IPR036250">
    <property type="entry name" value="AcylCo_DH-like_C"/>
</dbReference>
<dbReference type="InterPro" id="IPR025878">
    <property type="entry name" value="Acyl-CoA_dh-like_C_dom"/>
</dbReference>
<dbReference type="InterPro" id="IPR037069">
    <property type="entry name" value="AcylCoA_DH/ox_N_sf"/>
</dbReference>
<dbReference type="AlphaFoldDB" id="A0AB73I2F7"/>
<evidence type="ECO:0000256" key="6">
    <source>
        <dbReference type="ARBA" id="ARBA00058683"/>
    </source>
</evidence>
<comment type="cofactor">
    <cofactor evidence="1 9">
        <name>FAD</name>
        <dbReference type="ChEBI" id="CHEBI:57692"/>
    </cofactor>
</comment>
<evidence type="ECO:0000256" key="9">
    <source>
        <dbReference type="RuleBase" id="RU362125"/>
    </source>
</evidence>
<dbReference type="GO" id="GO:0016627">
    <property type="term" value="F:oxidoreductase activity, acting on the CH-CH group of donors"/>
    <property type="evidence" value="ECO:0007669"/>
    <property type="project" value="InterPro"/>
</dbReference>
<comment type="similarity">
    <text evidence="2 9">Belongs to the acyl-CoA dehydrogenase family.</text>
</comment>
<evidence type="ECO:0000259" key="12">
    <source>
        <dbReference type="Pfam" id="PF02771"/>
    </source>
</evidence>
<evidence type="ECO:0000256" key="8">
    <source>
        <dbReference type="ARBA" id="ARBA00069043"/>
    </source>
</evidence>
<feature type="domain" description="Acyl-CoA oxidase/dehydrogenase middle" evidence="11">
    <location>
        <begin position="162"/>
        <end position="269"/>
    </location>
</feature>
<keyword evidence="3 9" id="KW-0285">Flavoprotein</keyword>
<sequence length="600" mass="66287">MSESLLSSRNLAFELYEVLDAEALTQRERFAEHNRETFDAAIATARGIAEELFAPHNRKNDEHEPQYVDGAAVLIPEVEPALRAFHEAGFLNATRDFEHGGMQLPNLLSQACFAHFQSANIATSSYSMLTMGVANLIEAFGNDEQKARYLQPIIDGRFFGTMCLTEPHAGSSLSDIRTKAEPAADGSYRIKGNKIFISGGDQPISENIVHMVLAKLPDAPPGVKGISLFLVPKFHVNADGSLGARNDVTLAGLFHKMGWRGTTSTALNFGDNGECVGYLVGKPHHGLSYMFQMMNEARIGVGMGAIMLGYAGYLYSLDYARNRPQGRHADGKDPTSPQISIIEHADVRRMLLTQKAYVEGAFDLGLYAARLFDDTQTLATEEERRKALELLDLLTPIVKSWPSEFCLKANELAIQILGGHGYTREYPVEQYYRDNRLNPIHEGTHGIQSLDLLGRKVSMNNGAALKQLMALIQATCQRASQFDSLDRLRQPLEQLVQRLGGVTLALLGDLLAGKVNQGLANSALYLKAFGHAVIGWRWLEQAIRAEEGLANGNPADADFYKGKLQAARYFLTWEVPSCQHELNILEARDDTCLGMHDAWF</sequence>
<evidence type="ECO:0000256" key="7">
    <source>
        <dbReference type="ARBA" id="ARBA00066694"/>
    </source>
</evidence>
<feature type="domain" description="Acyl-CoA dehydrogenase/oxidase N-terminal" evidence="12">
    <location>
        <begin position="40"/>
        <end position="156"/>
    </location>
</feature>
<dbReference type="Pfam" id="PF12806">
    <property type="entry name" value="Acyl-CoA_dh_C"/>
    <property type="match status" value="1"/>
</dbReference>
<dbReference type="InterPro" id="IPR052166">
    <property type="entry name" value="Diverse_Acyl-CoA_DH"/>
</dbReference>
<gene>
    <name evidence="14" type="ORF">N7380_18950</name>
</gene>
<evidence type="ECO:0000256" key="2">
    <source>
        <dbReference type="ARBA" id="ARBA00009347"/>
    </source>
</evidence>
<reference evidence="14" key="1">
    <citation type="submission" date="2022-09" db="EMBL/GenBank/DDBJ databases">
        <title>Intensive care unit water sources are persistently colonized with multi-drug resistant bacteria and are the site of extensive horizontal gene transfer of antibiotic resistance genes.</title>
        <authorList>
            <person name="Diorio-Toth L."/>
        </authorList>
    </citation>
    <scope>NUCLEOTIDE SEQUENCE</scope>
    <source>
        <strain evidence="14">GD04146</strain>
    </source>
</reference>
<comment type="catalytic activity">
    <reaction evidence="5">
        <text>3-(methylsulfanyl)propanoyl-CoA + oxidized [electron-transfer flavoprotein] + H(+) = 3-(methylsulfanyl)acryloyl-CoA + reduced [electron-transfer flavoprotein]</text>
        <dbReference type="Rhea" id="RHEA:52612"/>
        <dbReference type="Rhea" id="RHEA-COMP:10685"/>
        <dbReference type="Rhea" id="RHEA-COMP:10686"/>
        <dbReference type="ChEBI" id="CHEBI:15378"/>
        <dbReference type="ChEBI" id="CHEBI:57692"/>
        <dbReference type="ChEBI" id="CHEBI:58307"/>
        <dbReference type="ChEBI" id="CHEBI:82815"/>
        <dbReference type="ChEBI" id="CHEBI:84994"/>
        <dbReference type="EC" id="1.3.99.41"/>
    </reaction>
    <physiologicalReaction direction="left-to-right" evidence="5">
        <dbReference type="Rhea" id="RHEA:52613"/>
    </physiologicalReaction>
</comment>
<comment type="caution">
    <text evidence="14">The sequence shown here is derived from an EMBL/GenBank/DDBJ whole genome shotgun (WGS) entry which is preliminary data.</text>
</comment>
<dbReference type="Gene3D" id="1.10.540.10">
    <property type="entry name" value="Acyl-CoA dehydrogenase/oxidase, N-terminal domain"/>
    <property type="match status" value="1"/>
</dbReference>
<dbReference type="Gene3D" id="1.20.140.10">
    <property type="entry name" value="Butyryl-CoA Dehydrogenase, subunit A, domain 3"/>
    <property type="match status" value="1"/>
</dbReference>
<dbReference type="EC" id="1.3.99.41" evidence="7"/>
<comment type="function">
    <text evidence="6">Involved in the assimilation of dimethylsulphoniopropionate (DMSP), an important compound in the fixation of carbon in marine phytoplankton, by mediating the conversion of 3-(methylthio)propanoyl-CoA (MMPA-CoA) to 3-(methylthio)acryloyl-CoA (MTA-CoA).</text>
</comment>
<evidence type="ECO:0000256" key="3">
    <source>
        <dbReference type="ARBA" id="ARBA00022630"/>
    </source>
</evidence>
<feature type="domain" description="Acetyl-CoA dehydrogenase-like C-terminal" evidence="13">
    <location>
        <begin position="468"/>
        <end position="595"/>
    </location>
</feature>
<dbReference type="InterPro" id="IPR009075">
    <property type="entry name" value="AcylCo_DH/oxidase_C"/>
</dbReference>
<evidence type="ECO:0000313" key="14">
    <source>
        <dbReference type="EMBL" id="MDH0144399.1"/>
    </source>
</evidence>
<accession>A0AB73I2F7</accession>
<protein>
    <recommendedName>
        <fullName evidence="8">3-methylmercaptopropionyl-CoA dehydrogenase</fullName>
        <ecNumber evidence="7">1.3.99.41</ecNumber>
    </recommendedName>
</protein>
<dbReference type="Gene3D" id="2.40.110.10">
    <property type="entry name" value="Butyryl-CoA Dehydrogenase, subunit A, domain 2"/>
    <property type="match status" value="1"/>
</dbReference>
<dbReference type="Pfam" id="PF02771">
    <property type="entry name" value="Acyl-CoA_dh_N"/>
    <property type="match status" value="1"/>
</dbReference>
<dbReference type="Pfam" id="PF02770">
    <property type="entry name" value="Acyl-CoA_dh_M"/>
    <property type="match status" value="1"/>
</dbReference>
<dbReference type="InterPro" id="IPR046373">
    <property type="entry name" value="Acyl-CoA_Oxase/DH_mid-dom_sf"/>
</dbReference>
<dbReference type="PANTHER" id="PTHR42803:SF3">
    <property type="entry name" value="ACYL-COA DEHYDROGENASE-RELATED"/>
    <property type="match status" value="1"/>
</dbReference>
<dbReference type="PANTHER" id="PTHR42803">
    <property type="entry name" value="ACYL-COA DEHYDROGENASE"/>
    <property type="match status" value="1"/>
</dbReference>
<evidence type="ECO:0000256" key="5">
    <source>
        <dbReference type="ARBA" id="ARBA00051388"/>
    </source>
</evidence>
<evidence type="ECO:0000259" key="13">
    <source>
        <dbReference type="Pfam" id="PF12806"/>
    </source>
</evidence>
<dbReference type="Pfam" id="PF00441">
    <property type="entry name" value="Acyl-CoA_dh_1"/>
    <property type="match status" value="1"/>
</dbReference>
<dbReference type="InterPro" id="IPR013786">
    <property type="entry name" value="AcylCoA_DH/ox_N"/>
</dbReference>
<evidence type="ECO:0000259" key="11">
    <source>
        <dbReference type="Pfam" id="PF02770"/>
    </source>
</evidence>
<dbReference type="EMBL" id="JAODZF010000015">
    <property type="protein sequence ID" value="MDH0144399.1"/>
    <property type="molecule type" value="Genomic_DNA"/>
</dbReference>
<organism evidence="14 15">
    <name type="scientific">Aquipseudomonas alcaligenes</name>
    <name type="common">Pseudomonas alcaligenes</name>
    <dbReference type="NCBI Taxonomy" id="43263"/>
    <lineage>
        <taxon>Bacteria</taxon>
        <taxon>Pseudomonadati</taxon>
        <taxon>Pseudomonadota</taxon>
        <taxon>Gammaproteobacteria</taxon>
        <taxon>Pseudomonadales</taxon>
        <taxon>Pseudomonadaceae</taxon>
        <taxon>Aquipseudomonas</taxon>
    </lineage>
</organism>
<evidence type="ECO:0000256" key="4">
    <source>
        <dbReference type="ARBA" id="ARBA00022827"/>
    </source>
</evidence>
<dbReference type="FunFam" id="2.40.110.10:FF:000031">
    <property type="entry name" value="Acyl-CoA dehydrogenase, putative"/>
    <property type="match status" value="1"/>
</dbReference>
<dbReference type="InterPro" id="IPR006091">
    <property type="entry name" value="Acyl-CoA_Oxase/DH_mid-dom"/>
</dbReference>
<evidence type="ECO:0000259" key="10">
    <source>
        <dbReference type="Pfam" id="PF00441"/>
    </source>
</evidence>
<keyword evidence="9" id="KW-0560">Oxidoreductase</keyword>